<dbReference type="RefSeq" id="WP_184202189.1">
    <property type="nucleotide sequence ID" value="NZ_JACHGW010000004.1"/>
</dbReference>
<protein>
    <submittedName>
        <fullName evidence="9">Uncharacterized membrane protein YjfL (UPF0719 family)</fullName>
    </submittedName>
</protein>
<feature type="transmembrane region" description="Helical" evidence="7">
    <location>
        <begin position="74"/>
        <end position="95"/>
    </location>
</feature>
<keyword evidence="6 7" id="KW-0472">Membrane</keyword>
<evidence type="ECO:0000313" key="9">
    <source>
        <dbReference type="EMBL" id="MBB6052689.1"/>
    </source>
</evidence>
<evidence type="ECO:0000256" key="5">
    <source>
        <dbReference type="ARBA" id="ARBA00022989"/>
    </source>
</evidence>
<evidence type="ECO:0000256" key="1">
    <source>
        <dbReference type="ARBA" id="ARBA00004651"/>
    </source>
</evidence>
<organism evidence="9 10">
    <name type="scientific">Armatimonas rosea</name>
    <dbReference type="NCBI Taxonomy" id="685828"/>
    <lineage>
        <taxon>Bacteria</taxon>
        <taxon>Bacillati</taxon>
        <taxon>Armatimonadota</taxon>
        <taxon>Armatimonadia</taxon>
        <taxon>Armatimonadales</taxon>
        <taxon>Armatimonadaceae</taxon>
        <taxon>Armatimonas</taxon>
    </lineage>
</organism>
<dbReference type="GO" id="GO:0005886">
    <property type="term" value="C:plasma membrane"/>
    <property type="evidence" value="ECO:0007669"/>
    <property type="project" value="UniProtKB-SubCell"/>
</dbReference>
<feature type="chain" id="PRO_5031214531" evidence="8">
    <location>
        <begin position="21"/>
        <end position="97"/>
    </location>
</feature>
<evidence type="ECO:0000256" key="6">
    <source>
        <dbReference type="ARBA" id="ARBA00023136"/>
    </source>
</evidence>
<proteinExistence type="inferred from homology"/>
<keyword evidence="5 7" id="KW-1133">Transmembrane helix</keyword>
<sequence length="97" mass="10232">MKKLLVTLFSLSLTALPALAQEAEARSRPSLLEGIVSTVLYGAIGIALAIIGFKLFDRAIHADIEKEIFENKNMAAAILAGAVVLGVSLIVAMTIHS</sequence>
<evidence type="ECO:0000313" key="10">
    <source>
        <dbReference type="Proteomes" id="UP000520814"/>
    </source>
</evidence>
<dbReference type="AlphaFoldDB" id="A0A7W9SUX8"/>
<gene>
    <name evidence="9" type="ORF">HNQ39_004510</name>
</gene>
<dbReference type="EMBL" id="JACHGW010000004">
    <property type="protein sequence ID" value="MBB6052689.1"/>
    <property type="molecule type" value="Genomic_DNA"/>
</dbReference>
<comment type="caution">
    <text evidence="9">The sequence shown here is derived from an EMBL/GenBank/DDBJ whole genome shotgun (WGS) entry which is preliminary data.</text>
</comment>
<feature type="transmembrane region" description="Helical" evidence="7">
    <location>
        <begin position="30"/>
        <end position="53"/>
    </location>
</feature>
<dbReference type="Pfam" id="PF03994">
    <property type="entry name" value="DUF350"/>
    <property type="match status" value="1"/>
</dbReference>
<keyword evidence="4 7" id="KW-0812">Transmembrane</keyword>
<keyword evidence="8" id="KW-0732">Signal</keyword>
<evidence type="ECO:0000256" key="7">
    <source>
        <dbReference type="SAM" id="Phobius"/>
    </source>
</evidence>
<dbReference type="InterPro" id="IPR007140">
    <property type="entry name" value="DUF350"/>
</dbReference>
<name>A0A7W9SUX8_ARMRO</name>
<accession>A0A7W9SUX8</accession>
<keyword evidence="3" id="KW-1003">Cell membrane</keyword>
<keyword evidence="10" id="KW-1185">Reference proteome</keyword>
<comment type="subcellular location">
    <subcellularLocation>
        <location evidence="1">Cell membrane</location>
        <topology evidence="1">Multi-pass membrane protein</topology>
    </subcellularLocation>
</comment>
<evidence type="ECO:0000256" key="3">
    <source>
        <dbReference type="ARBA" id="ARBA00022475"/>
    </source>
</evidence>
<evidence type="ECO:0000256" key="4">
    <source>
        <dbReference type="ARBA" id="ARBA00022692"/>
    </source>
</evidence>
<feature type="signal peptide" evidence="8">
    <location>
        <begin position="1"/>
        <end position="20"/>
    </location>
</feature>
<evidence type="ECO:0000256" key="2">
    <source>
        <dbReference type="ARBA" id="ARBA00005779"/>
    </source>
</evidence>
<reference evidence="9 10" key="1">
    <citation type="submission" date="2020-08" db="EMBL/GenBank/DDBJ databases">
        <title>Genomic Encyclopedia of Type Strains, Phase IV (KMG-IV): sequencing the most valuable type-strain genomes for metagenomic binning, comparative biology and taxonomic classification.</title>
        <authorList>
            <person name="Goeker M."/>
        </authorList>
    </citation>
    <scope>NUCLEOTIDE SEQUENCE [LARGE SCALE GENOMIC DNA]</scope>
    <source>
        <strain evidence="9 10">DSM 23562</strain>
    </source>
</reference>
<dbReference type="Proteomes" id="UP000520814">
    <property type="component" value="Unassembled WGS sequence"/>
</dbReference>
<evidence type="ECO:0000256" key="8">
    <source>
        <dbReference type="SAM" id="SignalP"/>
    </source>
</evidence>
<comment type="similarity">
    <text evidence="2">Belongs to the UPF0719 family.</text>
</comment>